<feature type="compositionally biased region" description="Basic and acidic residues" evidence="1">
    <location>
        <begin position="63"/>
        <end position="72"/>
    </location>
</feature>
<reference evidence="2 3" key="1">
    <citation type="submission" date="2023-03" db="EMBL/GenBank/DDBJ databases">
        <title>High-quality genome of Scylla paramamosain provides insights in environmental adaptation.</title>
        <authorList>
            <person name="Zhang L."/>
        </authorList>
    </citation>
    <scope>NUCLEOTIDE SEQUENCE [LARGE SCALE GENOMIC DNA]</scope>
    <source>
        <strain evidence="2">LZ_2023a</strain>
        <tissue evidence="2">Muscle</tissue>
    </source>
</reference>
<dbReference type="EMBL" id="JARAKH010000019">
    <property type="protein sequence ID" value="KAK8394427.1"/>
    <property type="molecule type" value="Genomic_DNA"/>
</dbReference>
<evidence type="ECO:0000256" key="1">
    <source>
        <dbReference type="SAM" id="MobiDB-lite"/>
    </source>
</evidence>
<proteinExistence type="predicted"/>
<accession>A0AAW0U7U1</accession>
<dbReference type="InterPro" id="IPR029021">
    <property type="entry name" value="Prot-tyrosine_phosphatase-like"/>
</dbReference>
<evidence type="ECO:0000313" key="3">
    <source>
        <dbReference type="Proteomes" id="UP001487740"/>
    </source>
</evidence>
<evidence type="ECO:0000313" key="2">
    <source>
        <dbReference type="EMBL" id="KAK8394427.1"/>
    </source>
</evidence>
<name>A0AAW0U7U1_SCYPA</name>
<organism evidence="2 3">
    <name type="scientific">Scylla paramamosain</name>
    <name type="common">Mud crab</name>
    <dbReference type="NCBI Taxonomy" id="85552"/>
    <lineage>
        <taxon>Eukaryota</taxon>
        <taxon>Metazoa</taxon>
        <taxon>Ecdysozoa</taxon>
        <taxon>Arthropoda</taxon>
        <taxon>Crustacea</taxon>
        <taxon>Multicrustacea</taxon>
        <taxon>Malacostraca</taxon>
        <taxon>Eumalacostraca</taxon>
        <taxon>Eucarida</taxon>
        <taxon>Decapoda</taxon>
        <taxon>Pleocyemata</taxon>
        <taxon>Brachyura</taxon>
        <taxon>Eubrachyura</taxon>
        <taxon>Portunoidea</taxon>
        <taxon>Portunidae</taxon>
        <taxon>Portuninae</taxon>
        <taxon>Scylla</taxon>
    </lineage>
</organism>
<keyword evidence="3" id="KW-1185">Reference proteome</keyword>
<protein>
    <recommendedName>
        <fullName evidence="4">Tyrosine-protein phosphatase domain-containing protein</fullName>
    </recommendedName>
</protein>
<dbReference type="AlphaFoldDB" id="A0AAW0U7U1"/>
<gene>
    <name evidence="2" type="ORF">O3P69_006545</name>
</gene>
<feature type="region of interest" description="Disordered" evidence="1">
    <location>
        <begin position="63"/>
        <end position="95"/>
    </location>
</feature>
<dbReference type="Proteomes" id="UP001487740">
    <property type="component" value="Unassembled WGS sequence"/>
</dbReference>
<dbReference type="SUPFAM" id="SSF52799">
    <property type="entry name" value="(Phosphotyrosine protein) phosphatases II"/>
    <property type="match status" value="1"/>
</dbReference>
<comment type="caution">
    <text evidence="2">The sequence shown here is derived from an EMBL/GenBank/DDBJ whole genome shotgun (WGS) entry which is preliminary data.</text>
</comment>
<evidence type="ECO:0008006" key="4">
    <source>
        <dbReference type="Google" id="ProtNLM"/>
    </source>
</evidence>
<sequence length="104" mass="12049">MQQQQMAMVQTSEQYIFLHRVMRELFKERRLMVIDAHPYQNIVTDGAPLILWEESDYEELYMKPEKQADKQPPHQAPIPASHPLHPPVPRATAQPRAEALCSAC</sequence>